<keyword evidence="1" id="KW-0812">Transmembrane</keyword>
<keyword evidence="3" id="KW-1185">Reference proteome</keyword>
<comment type="caution">
    <text evidence="2">The sequence shown here is derived from an EMBL/GenBank/DDBJ whole genome shotgun (WGS) entry which is preliminary data.</text>
</comment>
<keyword evidence="1" id="KW-0472">Membrane</keyword>
<evidence type="ECO:0000313" key="2">
    <source>
        <dbReference type="EMBL" id="MBD3144634.1"/>
    </source>
</evidence>
<proteinExistence type="predicted"/>
<accession>A0ABR8L4G1</accession>
<sequence length="325" mass="34425">MTGDITDLTAELKALAQAPAPPMTLDLPRARETGRRRLRRRRTWTSGAVGVAVLAVVLAAMPHIRPAPEPTSAVTLSTGPALLIAHASFGWLPEQIAGVGYQAGPHGDQILARGRGDSAARIILSLYPGDREPEPGRFADGAEGVAVSARVRGRPAYWLTHDASDPLNGGDTYLRWQTAGGRWSELHAYYLNVADPQEVLLRVAADVTVGDRPVPLPLRIGGLPSGLRVQEVQLWRPPLRGTGAWELQLFLTANGLPVTVSVSPAGGSPQPHKSTCTSATGLDLCVQVDGAVPASLRAIGGPRGLLDHITVLGTDERDWTTHVIG</sequence>
<name>A0ABR8L4G1_9ACTN</name>
<dbReference type="RefSeq" id="WP_191052179.1">
    <property type="nucleotide sequence ID" value="NZ_JACXRZ010000010.1"/>
</dbReference>
<dbReference type="EMBL" id="JACXRZ010000010">
    <property type="protein sequence ID" value="MBD3144634.1"/>
    <property type="molecule type" value="Genomic_DNA"/>
</dbReference>
<gene>
    <name evidence="2" type="ORF">IEQ31_15750</name>
</gene>
<feature type="transmembrane region" description="Helical" evidence="1">
    <location>
        <begin position="44"/>
        <end position="64"/>
    </location>
</feature>
<evidence type="ECO:0008006" key="4">
    <source>
        <dbReference type="Google" id="ProtNLM"/>
    </source>
</evidence>
<dbReference type="Proteomes" id="UP000653231">
    <property type="component" value="Unassembled WGS sequence"/>
</dbReference>
<evidence type="ECO:0000256" key="1">
    <source>
        <dbReference type="SAM" id="Phobius"/>
    </source>
</evidence>
<evidence type="ECO:0000313" key="3">
    <source>
        <dbReference type="Proteomes" id="UP000653231"/>
    </source>
</evidence>
<organism evidence="2 3">
    <name type="scientific">Microbispora bryophytorum subsp. camponoti</name>
    <dbReference type="NCBI Taxonomy" id="1677852"/>
    <lineage>
        <taxon>Bacteria</taxon>
        <taxon>Bacillati</taxon>
        <taxon>Actinomycetota</taxon>
        <taxon>Actinomycetes</taxon>
        <taxon>Streptosporangiales</taxon>
        <taxon>Streptosporangiaceae</taxon>
        <taxon>Microbispora</taxon>
    </lineage>
</organism>
<keyword evidence="1" id="KW-1133">Transmembrane helix</keyword>
<reference evidence="2 3" key="1">
    <citation type="submission" date="2020-09" db="EMBL/GenBank/DDBJ databases">
        <title>Actinomycete isolated from the Camponotus japonicus Mayr.</title>
        <authorList>
            <person name="Gong X."/>
        </authorList>
    </citation>
    <scope>NUCLEOTIDE SEQUENCE [LARGE SCALE GENOMIC DNA]</scope>
    <source>
        <strain evidence="2 3">2C-HV3</strain>
    </source>
</reference>
<protein>
    <recommendedName>
        <fullName evidence="4">DUF4179 domain-containing protein</fullName>
    </recommendedName>
</protein>